<dbReference type="GO" id="GO:0008083">
    <property type="term" value="F:growth factor activity"/>
    <property type="evidence" value="ECO:0007669"/>
    <property type="project" value="UniProtKB-KW"/>
</dbReference>
<dbReference type="InterPro" id="IPR003452">
    <property type="entry name" value="SCF"/>
</dbReference>
<dbReference type="GO" id="GO:0005125">
    <property type="term" value="F:cytokine activity"/>
    <property type="evidence" value="ECO:0007669"/>
    <property type="project" value="TreeGrafter"/>
</dbReference>
<keyword evidence="11 24" id="KW-0812">Transmembrane</keyword>
<dbReference type="PANTHER" id="PTHR11574">
    <property type="entry name" value="KIT LIGAND"/>
    <property type="match status" value="1"/>
</dbReference>
<evidence type="ECO:0000256" key="4">
    <source>
        <dbReference type="ARBA" id="ARBA00004510"/>
    </source>
</evidence>
<keyword evidence="26" id="KW-1185">Reference proteome</keyword>
<dbReference type="InterPro" id="IPR009079">
    <property type="entry name" value="4_helix_cytokine-like_core"/>
</dbReference>
<gene>
    <name evidence="25" type="primary">KITLG</name>
    <name evidence="25" type="ORF">AOXY_G11871</name>
</gene>
<keyword evidence="8" id="KW-1003">Cell membrane</keyword>
<evidence type="ECO:0000256" key="2">
    <source>
        <dbReference type="ARBA" id="ARBA00004251"/>
    </source>
</evidence>
<evidence type="ECO:0000256" key="15">
    <source>
        <dbReference type="ARBA" id="ARBA00023030"/>
    </source>
</evidence>
<organism evidence="25 26">
    <name type="scientific">Acipenser oxyrinchus oxyrinchus</name>
    <dbReference type="NCBI Taxonomy" id="40147"/>
    <lineage>
        <taxon>Eukaryota</taxon>
        <taxon>Metazoa</taxon>
        <taxon>Chordata</taxon>
        <taxon>Craniata</taxon>
        <taxon>Vertebrata</taxon>
        <taxon>Euteleostomi</taxon>
        <taxon>Actinopterygii</taxon>
        <taxon>Chondrostei</taxon>
        <taxon>Acipenseriformes</taxon>
        <taxon>Acipenseridae</taxon>
        <taxon>Acipenser</taxon>
    </lineage>
</organism>
<keyword evidence="19" id="KW-0206">Cytoskeleton</keyword>
<accession>A0AAD8G7I6</accession>
<evidence type="ECO:0000256" key="22">
    <source>
        <dbReference type="ARBA" id="ARBA00032898"/>
    </source>
</evidence>
<evidence type="ECO:0000256" key="3">
    <source>
        <dbReference type="ARBA" id="ARBA00004486"/>
    </source>
</evidence>
<dbReference type="Pfam" id="PF02404">
    <property type="entry name" value="SCF"/>
    <property type="match status" value="1"/>
</dbReference>
<dbReference type="PANTHER" id="PTHR11574:SF0">
    <property type="entry name" value="KIT LIGAND"/>
    <property type="match status" value="1"/>
</dbReference>
<comment type="similarity">
    <text evidence="6">Belongs to the SCF family.</text>
</comment>
<keyword evidence="15" id="KW-0339">Growth factor</keyword>
<evidence type="ECO:0000256" key="11">
    <source>
        <dbReference type="ARBA" id="ARBA00022692"/>
    </source>
</evidence>
<evidence type="ECO:0000256" key="7">
    <source>
        <dbReference type="ARBA" id="ARBA00017304"/>
    </source>
</evidence>
<dbReference type="GO" id="GO:0030175">
    <property type="term" value="C:filopodium"/>
    <property type="evidence" value="ECO:0007669"/>
    <property type="project" value="UniProtKB-SubCell"/>
</dbReference>
<dbReference type="GO" id="GO:0005576">
    <property type="term" value="C:extracellular region"/>
    <property type="evidence" value="ECO:0007669"/>
    <property type="project" value="UniProtKB-SubCell"/>
</dbReference>
<keyword evidence="14 24" id="KW-1133">Transmembrane helix</keyword>
<evidence type="ECO:0000256" key="12">
    <source>
        <dbReference type="ARBA" id="ARBA00022729"/>
    </source>
</evidence>
<dbReference type="GO" id="GO:0005173">
    <property type="term" value="F:stem cell factor receptor binding"/>
    <property type="evidence" value="ECO:0007669"/>
    <property type="project" value="InterPro"/>
</dbReference>
<evidence type="ECO:0000256" key="17">
    <source>
        <dbReference type="ARBA" id="ARBA00023157"/>
    </source>
</evidence>
<dbReference type="Gene3D" id="3.30.250.20">
    <property type="entry name" value="L1 transposable element, C-terminal domain"/>
    <property type="match status" value="1"/>
</dbReference>
<reference evidence="25" key="1">
    <citation type="submission" date="2022-02" db="EMBL/GenBank/DDBJ databases">
        <title>Atlantic sturgeon de novo genome assembly.</title>
        <authorList>
            <person name="Stock M."/>
            <person name="Klopp C."/>
            <person name="Guiguen Y."/>
            <person name="Cabau C."/>
            <person name="Parinello H."/>
            <person name="Santidrian Yebra-Pimentel E."/>
            <person name="Kuhl H."/>
            <person name="Dirks R.P."/>
            <person name="Guessner J."/>
            <person name="Wuertz S."/>
            <person name="Du K."/>
            <person name="Schartl M."/>
        </authorList>
    </citation>
    <scope>NUCLEOTIDE SEQUENCE</scope>
    <source>
        <strain evidence="25">STURGEONOMICS-FGT-2020</strain>
        <tissue evidence="25">Whole blood</tissue>
    </source>
</reference>
<dbReference type="AlphaFoldDB" id="A0AAD8G7I6"/>
<evidence type="ECO:0000256" key="19">
    <source>
        <dbReference type="ARBA" id="ARBA00023212"/>
    </source>
</evidence>
<keyword evidence="9" id="KW-0963">Cytoplasm</keyword>
<proteinExistence type="inferred from homology"/>
<keyword evidence="20" id="KW-0966">Cell projection</keyword>
<evidence type="ECO:0000256" key="10">
    <source>
        <dbReference type="ARBA" id="ARBA00022525"/>
    </source>
</evidence>
<dbReference type="EMBL" id="JAGXEW010000010">
    <property type="protein sequence ID" value="KAK1167192.1"/>
    <property type="molecule type" value="Genomic_DNA"/>
</dbReference>
<evidence type="ECO:0000256" key="9">
    <source>
        <dbReference type="ARBA" id="ARBA00022490"/>
    </source>
</evidence>
<keyword evidence="10" id="KW-0964">Secreted</keyword>
<dbReference type="Gene3D" id="1.20.1250.10">
    <property type="match status" value="1"/>
</dbReference>
<dbReference type="GO" id="GO:0030027">
    <property type="term" value="C:lamellipodium"/>
    <property type="evidence" value="ECO:0007669"/>
    <property type="project" value="UniProtKB-SubCell"/>
</dbReference>
<sequence>MLPCWIPDLASAAPGLIEIDRAHRVYSSNSDKPCTLLFRVLRYADRQAILQGARKAQQSLAGGRCLGFYADYSPTTAQSRKAFTGVRAKLRPNGVDSFLIYPAVLKVAHRGDNLSFDSPEEVEDFLAGLDSSASVVLIVQKSLHFQPDIPEEVPMQGSPVTRLYFLTLGLTALFPYEEDKICADQQKLCVRDGIMCTVFQIWITAFIYPCLFFCFTFVEHSCGLGNVITDDVNKIPILKGNIPNDYIIKVRYVPQSEELNDICWLMLNIYELQLSLNSLAVKFAETSSNKENITILIDMVTKMRRPFEYEEEDVIGDYHCHYQDGNFNTSVYFDYFKKIIETYELHVRQFISPDCVSPPCPTSETTTLVAGSITNSTELLIMTTTACVSASDCSTQETRHGKNREAKTNTQGAEQLHIPLYLSLLIPAFGILLVLTWKHTKKRRMNTQAIHETETLNVQDNANQEDPAEEMVTLQAVVEL</sequence>
<keyword evidence="16 24" id="KW-0472">Membrane</keyword>
<keyword evidence="18" id="KW-0325">Glycoprotein</keyword>
<evidence type="ECO:0000256" key="20">
    <source>
        <dbReference type="ARBA" id="ARBA00023273"/>
    </source>
</evidence>
<dbReference type="GO" id="GO:0007155">
    <property type="term" value="P:cell adhesion"/>
    <property type="evidence" value="ECO:0007669"/>
    <property type="project" value="UniProtKB-KW"/>
</dbReference>
<evidence type="ECO:0000256" key="21">
    <source>
        <dbReference type="ARBA" id="ARBA00030364"/>
    </source>
</evidence>
<evidence type="ECO:0000256" key="24">
    <source>
        <dbReference type="SAM" id="Phobius"/>
    </source>
</evidence>
<evidence type="ECO:0000256" key="16">
    <source>
        <dbReference type="ARBA" id="ARBA00023136"/>
    </source>
</evidence>
<protein>
    <recommendedName>
        <fullName evidence="7">Kit ligand</fullName>
    </recommendedName>
    <alternativeName>
        <fullName evidence="21">Mast cell growth factor</fullName>
    </alternativeName>
    <alternativeName>
        <fullName evidence="23">Stem cell factor</fullName>
    </alternativeName>
    <alternativeName>
        <fullName evidence="22">c-Kit ligand</fullName>
    </alternativeName>
</protein>
<keyword evidence="17" id="KW-1015">Disulfide bond</keyword>
<comment type="subcellular location">
    <subcellularLocation>
        <location evidence="2">Cell membrane</location>
        <topology evidence="2">Single-pass type I membrane protein</topology>
    </subcellularLocation>
    <subcellularLocation>
        <location evidence="3">Cell projection</location>
        <location evidence="3">Filopodium</location>
    </subcellularLocation>
    <subcellularLocation>
        <location evidence="4">Cell projection</location>
        <location evidence="4">Lamellipodium</location>
    </subcellularLocation>
    <subcellularLocation>
        <location evidence="1">Cytoplasm</location>
        <location evidence="1">Cytoskeleton</location>
    </subcellularLocation>
    <subcellularLocation>
        <location evidence="5">Secreted</location>
    </subcellularLocation>
</comment>
<evidence type="ECO:0000256" key="1">
    <source>
        <dbReference type="ARBA" id="ARBA00004245"/>
    </source>
</evidence>
<keyword evidence="12" id="KW-0732">Signal</keyword>
<dbReference type="Proteomes" id="UP001230051">
    <property type="component" value="Unassembled WGS sequence"/>
</dbReference>
<evidence type="ECO:0000313" key="26">
    <source>
        <dbReference type="Proteomes" id="UP001230051"/>
    </source>
</evidence>
<evidence type="ECO:0000313" key="25">
    <source>
        <dbReference type="EMBL" id="KAK1167192.1"/>
    </source>
</evidence>
<dbReference type="InterPro" id="IPR042566">
    <property type="entry name" value="L1_C"/>
</dbReference>
<feature type="transmembrane region" description="Helical" evidence="24">
    <location>
        <begin position="418"/>
        <end position="437"/>
    </location>
</feature>
<evidence type="ECO:0000256" key="8">
    <source>
        <dbReference type="ARBA" id="ARBA00022475"/>
    </source>
</evidence>
<keyword evidence="13" id="KW-0130">Cell adhesion</keyword>
<evidence type="ECO:0000256" key="18">
    <source>
        <dbReference type="ARBA" id="ARBA00023180"/>
    </source>
</evidence>
<evidence type="ECO:0000256" key="6">
    <source>
        <dbReference type="ARBA" id="ARBA00010419"/>
    </source>
</evidence>
<comment type="caution">
    <text evidence="25">The sequence shown here is derived from an EMBL/GenBank/DDBJ whole genome shotgun (WGS) entry which is preliminary data.</text>
</comment>
<dbReference type="SUPFAM" id="SSF47266">
    <property type="entry name" value="4-helical cytokines"/>
    <property type="match status" value="1"/>
</dbReference>
<name>A0AAD8G7I6_ACIOX</name>
<dbReference type="GO" id="GO:0005856">
    <property type="term" value="C:cytoskeleton"/>
    <property type="evidence" value="ECO:0007669"/>
    <property type="project" value="UniProtKB-SubCell"/>
</dbReference>
<evidence type="ECO:0000256" key="14">
    <source>
        <dbReference type="ARBA" id="ARBA00022989"/>
    </source>
</evidence>
<evidence type="ECO:0000256" key="5">
    <source>
        <dbReference type="ARBA" id="ARBA00004613"/>
    </source>
</evidence>
<evidence type="ECO:0000256" key="13">
    <source>
        <dbReference type="ARBA" id="ARBA00022889"/>
    </source>
</evidence>
<evidence type="ECO:0000256" key="23">
    <source>
        <dbReference type="ARBA" id="ARBA00033123"/>
    </source>
</evidence>
<dbReference type="GO" id="GO:0008284">
    <property type="term" value="P:positive regulation of cell population proliferation"/>
    <property type="evidence" value="ECO:0007669"/>
    <property type="project" value="TreeGrafter"/>
</dbReference>
<dbReference type="GO" id="GO:0005886">
    <property type="term" value="C:plasma membrane"/>
    <property type="evidence" value="ECO:0007669"/>
    <property type="project" value="UniProtKB-SubCell"/>
</dbReference>